<dbReference type="Gene3D" id="3.40.50.10300">
    <property type="entry name" value="CoaB-like"/>
    <property type="match status" value="1"/>
</dbReference>
<comment type="pathway">
    <text evidence="3 4">Cofactor biosynthesis; coenzyme A biosynthesis; CoA from (R)-pantothenate: step 3/5.</text>
</comment>
<dbReference type="Pfam" id="PF02441">
    <property type="entry name" value="Flavoprotein"/>
    <property type="match status" value="1"/>
</dbReference>
<dbReference type="Pfam" id="PF04127">
    <property type="entry name" value="DFP"/>
    <property type="match status" value="1"/>
</dbReference>
<keyword evidence="3" id="KW-0460">Magnesium</keyword>
<dbReference type="InterPro" id="IPR035929">
    <property type="entry name" value="CoaB-like_sf"/>
</dbReference>
<keyword evidence="3 4" id="KW-0285">Flavoprotein</keyword>
<keyword evidence="3 4" id="KW-0436">Ligase</keyword>
<dbReference type="InterPro" id="IPR003382">
    <property type="entry name" value="Flavoprotein"/>
</dbReference>
<comment type="caution">
    <text evidence="7">The sequence shown here is derived from an EMBL/GenBank/DDBJ whole genome shotgun (WGS) entry which is preliminary data.</text>
</comment>
<comment type="function">
    <text evidence="3">Catalyzes two sequential steps in the biosynthesis of coenzyme A. In the first step cysteine is conjugated to 4'-phosphopantothenate to form 4-phosphopantothenoylcysteine. In the second step the latter compound is decarboxylated to form 4'-phosphopantotheine.</text>
</comment>
<feature type="binding site" evidence="3">
    <location>
        <position position="324"/>
    </location>
    <ligand>
        <name>CTP</name>
        <dbReference type="ChEBI" id="CHEBI:37563"/>
    </ligand>
</feature>
<dbReference type="RefSeq" id="WP_236332318.1">
    <property type="nucleotide sequence ID" value="NZ_JAKIJS010000001.1"/>
</dbReference>
<dbReference type="EC" id="4.1.1.36" evidence="3"/>
<accession>A0ABS9GW74</accession>
<dbReference type="InterPro" id="IPR005252">
    <property type="entry name" value="CoaBC"/>
</dbReference>
<dbReference type="Gene3D" id="3.40.50.1950">
    <property type="entry name" value="Flavin prenyltransferase-like"/>
    <property type="match status" value="1"/>
</dbReference>
<evidence type="ECO:0000256" key="3">
    <source>
        <dbReference type="HAMAP-Rule" id="MF_02225"/>
    </source>
</evidence>
<dbReference type="EMBL" id="JAKIJS010000001">
    <property type="protein sequence ID" value="MCF6137052.1"/>
    <property type="molecule type" value="Genomic_DNA"/>
</dbReference>
<feature type="active site" description="Proton donor" evidence="3">
    <location>
        <position position="157"/>
    </location>
</feature>
<comment type="cofactor">
    <cofactor evidence="3">
        <name>Mg(2+)</name>
        <dbReference type="ChEBI" id="CHEBI:18420"/>
    </cofactor>
</comment>
<reference evidence="7 8" key="1">
    <citation type="submission" date="2022-01" db="EMBL/GenBank/DDBJ databases">
        <title>Alkalihalobacillus sp. EGI L200015, a novel bacterium isolated from a salt lake sediment.</title>
        <authorList>
            <person name="Gao L."/>
            <person name="Fang B.-Z."/>
            <person name="Li W.-J."/>
        </authorList>
    </citation>
    <scope>NUCLEOTIDE SEQUENCE [LARGE SCALE GENOMIC DNA]</scope>
    <source>
        <strain evidence="7 8">KCTC 12718</strain>
    </source>
</reference>
<dbReference type="NCBIfam" id="TIGR00521">
    <property type="entry name" value="coaBC_dfp"/>
    <property type="match status" value="1"/>
</dbReference>
<keyword evidence="3 4" id="KW-0288">FMN</keyword>
<keyword evidence="2 3" id="KW-0456">Lyase</keyword>
<sequence length="404" mass="44672">MTDQKKLLLCVTGGIAVFKAAALTSQMRQAGYEVKVMMTSSAMKFVTPLTFQTLSRNPVHYDTFDEKDPSGVAHIDLADWADLVVMAPATANSIGKLANGIADDMISTTLLATTAPIMIAPAMNVHMYEHPAVFSNMERLADFGYRFIEPGEGLLACGYVGKGRLAEPDEILNAIHQFFQEEDHQPLKGKKVLITAGPTREFVDPVRFFTNRSTGKMGYALAESAVELGADVTLVSGPSNLKPPYGVQFISVQSAEEMYESVLSHFDNVDLVIKSAAVADYRPRERHQTKMKKSDQDLSIEMDRTKDILKELGNRKSKQILVGFAAETTNVKHYAQQKLEKKNLDLIVANDISQQGSGFEGDTNQVYIFDRYGKEIESTLLSKKQVADMILNESCRLLEGLNNE</sequence>
<comment type="function">
    <text evidence="4">Catalyzes two steps in the biosynthesis of coenzyme A. In the first step cysteine is conjugated to 4'-phosphopantothenate to form 4-phosphopantothenoylcysteine, in the latter compound is decarboxylated to form 4'-phosphopantotheine.</text>
</comment>
<feature type="region of interest" description="Phosphopantothenate--cysteine ligase" evidence="3">
    <location>
        <begin position="192"/>
        <end position="404"/>
    </location>
</feature>
<dbReference type="EC" id="6.3.2.5" evidence="3"/>
<comment type="cofactor">
    <cofactor evidence="3">
        <name>FMN</name>
        <dbReference type="ChEBI" id="CHEBI:58210"/>
    </cofactor>
    <text evidence="3">Binds 1 FMN per subunit.</text>
</comment>
<proteinExistence type="inferred from homology"/>
<keyword evidence="8" id="KW-1185">Reference proteome</keyword>
<comment type="catalytic activity">
    <reaction evidence="3 4">
        <text>(R)-4'-phosphopantothenate + L-cysteine + CTP = N-[(R)-4-phosphopantothenoyl]-L-cysteine + CMP + diphosphate + H(+)</text>
        <dbReference type="Rhea" id="RHEA:19397"/>
        <dbReference type="ChEBI" id="CHEBI:10986"/>
        <dbReference type="ChEBI" id="CHEBI:15378"/>
        <dbReference type="ChEBI" id="CHEBI:33019"/>
        <dbReference type="ChEBI" id="CHEBI:35235"/>
        <dbReference type="ChEBI" id="CHEBI:37563"/>
        <dbReference type="ChEBI" id="CHEBI:59458"/>
        <dbReference type="ChEBI" id="CHEBI:60377"/>
        <dbReference type="EC" id="6.3.2.5"/>
    </reaction>
</comment>
<keyword evidence="1 3" id="KW-0210">Decarboxylase</keyword>
<gene>
    <name evidence="3 7" type="primary">coaBC</name>
    <name evidence="7" type="ORF">L2716_04860</name>
</gene>
<comment type="caution">
    <text evidence="3">Lacks conserved residue(s) required for the propagation of feature annotation.</text>
</comment>
<dbReference type="Proteomes" id="UP001649381">
    <property type="component" value="Unassembled WGS sequence"/>
</dbReference>
<keyword evidence="3" id="KW-0511">Multifunctional enzyme</keyword>
<dbReference type="GO" id="GO:0004632">
    <property type="term" value="F:phosphopantothenate--cysteine ligase activity"/>
    <property type="evidence" value="ECO:0007669"/>
    <property type="project" value="UniProtKB-EC"/>
</dbReference>
<evidence type="ECO:0000256" key="1">
    <source>
        <dbReference type="ARBA" id="ARBA00022793"/>
    </source>
</evidence>
<evidence type="ECO:0000256" key="2">
    <source>
        <dbReference type="ARBA" id="ARBA00023239"/>
    </source>
</evidence>
<feature type="binding site" evidence="3">
    <location>
        <position position="280"/>
    </location>
    <ligand>
        <name>CTP</name>
        <dbReference type="ChEBI" id="CHEBI:37563"/>
    </ligand>
</feature>
<name>A0ABS9GW74_9BACL</name>
<evidence type="ECO:0000259" key="6">
    <source>
        <dbReference type="Pfam" id="PF04127"/>
    </source>
</evidence>
<feature type="domain" description="DNA/pantothenate metabolism flavoprotein C-terminal" evidence="6">
    <location>
        <begin position="187"/>
        <end position="393"/>
    </location>
</feature>
<comment type="similarity">
    <text evidence="3 4">In the N-terminal section; belongs to the HFCD (homo-oligomeric flavin containing Cys decarboxylase) superfamily.</text>
</comment>
<feature type="binding site" evidence="3">
    <location>
        <position position="290"/>
    </location>
    <ligand>
        <name>CTP</name>
        <dbReference type="ChEBI" id="CHEBI:37563"/>
    </ligand>
</feature>
<evidence type="ECO:0000256" key="4">
    <source>
        <dbReference type="RuleBase" id="RU364078"/>
    </source>
</evidence>
<dbReference type="HAMAP" id="MF_02225">
    <property type="entry name" value="CoaBC"/>
    <property type="match status" value="1"/>
</dbReference>
<dbReference type="SUPFAM" id="SSF102645">
    <property type="entry name" value="CoaB-like"/>
    <property type="match status" value="1"/>
</dbReference>
<feature type="domain" description="Flavoprotein" evidence="5">
    <location>
        <begin position="5"/>
        <end position="177"/>
    </location>
</feature>
<feature type="region of interest" description="Phosphopantothenoylcysteine decarboxylase" evidence="3">
    <location>
        <begin position="1"/>
        <end position="191"/>
    </location>
</feature>
<comment type="catalytic activity">
    <reaction evidence="3 4">
        <text>N-[(R)-4-phosphopantothenoyl]-L-cysteine + H(+) = (R)-4'-phosphopantetheine + CO2</text>
        <dbReference type="Rhea" id="RHEA:16793"/>
        <dbReference type="ChEBI" id="CHEBI:15378"/>
        <dbReference type="ChEBI" id="CHEBI:16526"/>
        <dbReference type="ChEBI" id="CHEBI:59458"/>
        <dbReference type="ChEBI" id="CHEBI:61723"/>
        <dbReference type="EC" id="4.1.1.36"/>
    </reaction>
</comment>
<dbReference type="InterPro" id="IPR007085">
    <property type="entry name" value="DNA/pantothenate-metab_flavo_C"/>
</dbReference>
<dbReference type="InterPro" id="IPR036551">
    <property type="entry name" value="Flavin_trans-like"/>
</dbReference>
<evidence type="ECO:0000313" key="7">
    <source>
        <dbReference type="EMBL" id="MCF6137052.1"/>
    </source>
</evidence>
<comment type="similarity">
    <text evidence="3 4">In the C-terminal section; belongs to the PPC synthetase family.</text>
</comment>
<comment type="pathway">
    <text evidence="3 4">Cofactor biosynthesis; coenzyme A biosynthesis; CoA from (R)-pantothenate: step 2/5.</text>
</comment>
<evidence type="ECO:0000259" key="5">
    <source>
        <dbReference type="Pfam" id="PF02441"/>
    </source>
</evidence>
<dbReference type="SUPFAM" id="SSF52507">
    <property type="entry name" value="Homo-oligomeric flavin-containing Cys decarboxylases, HFCD"/>
    <property type="match status" value="1"/>
</dbReference>
<organism evidence="7 8">
    <name type="scientific">Pseudalkalibacillus berkeleyi</name>
    <dbReference type="NCBI Taxonomy" id="1069813"/>
    <lineage>
        <taxon>Bacteria</taxon>
        <taxon>Bacillati</taxon>
        <taxon>Bacillota</taxon>
        <taxon>Bacilli</taxon>
        <taxon>Bacillales</taxon>
        <taxon>Fictibacillaceae</taxon>
        <taxon>Pseudalkalibacillus</taxon>
    </lineage>
</organism>
<dbReference type="GO" id="GO:0004633">
    <property type="term" value="F:phosphopantothenoylcysteine decarboxylase activity"/>
    <property type="evidence" value="ECO:0007669"/>
    <property type="project" value="UniProtKB-EC"/>
</dbReference>
<feature type="binding site" evidence="3">
    <location>
        <position position="338"/>
    </location>
    <ligand>
        <name>CTP</name>
        <dbReference type="ChEBI" id="CHEBI:37563"/>
    </ligand>
</feature>
<keyword evidence="3" id="KW-0479">Metal-binding</keyword>
<protein>
    <recommendedName>
        <fullName evidence="3">Coenzyme A biosynthesis bifunctional protein CoaBC</fullName>
    </recommendedName>
    <alternativeName>
        <fullName evidence="3">DNA/pantothenate metabolism flavoprotein</fullName>
    </alternativeName>
    <alternativeName>
        <fullName evidence="3">Phosphopantothenoylcysteine synthetase/decarboxylase</fullName>
        <shortName evidence="3">PPCS-PPCDC</shortName>
    </alternativeName>
    <domain>
        <recommendedName>
            <fullName evidence="3">Phosphopantothenoylcysteine decarboxylase</fullName>
            <shortName evidence="3">PPC decarboxylase</shortName>
            <shortName evidence="3">PPC-DC</shortName>
            <ecNumber evidence="3">4.1.1.36</ecNumber>
        </recommendedName>
        <alternativeName>
            <fullName evidence="3">CoaC</fullName>
        </alternativeName>
    </domain>
    <domain>
        <recommendedName>
            <fullName evidence="3">Phosphopantothenate--cysteine ligase</fullName>
            <ecNumber evidence="3">6.3.2.5</ecNumber>
        </recommendedName>
        <alternativeName>
            <fullName evidence="3">CoaB</fullName>
        </alternativeName>
        <alternativeName>
            <fullName evidence="3">Phosphopantothenoylcysteine synthetase</fullName>
            <shortName evidence="3">PPC synthetase</shortName>
            <shortName evidence="3">PPC-S</shortName>
        </alternativeName>
    </domain>
</protein>
<feature type="binding site" evidence="3">
    <location>
        <position position="342"/>
    </location>
    <ligand>
        <name>CTP</name>
        <dbReference type="ChEBI" id="CHEBI:37563"/>
    </ligand>
</feature>
<dbReference type="PANTHER" id="PTHR14359">
    <property type="entry name" value="HOMO-OLIGOMERIC FLAVIN CONTAINING CYS DECARBOXYLASE FAMILY"/>
    <property type="match status" value="1"/>
</dbReference>
<evidence type="ECO:0000313" key="8">
    <source>
        <dbReference type="Proteomes" id="UP001649381"/>
    </source>
</evidence>
<dbReference type="PANTHER" id="PTHR14359:SF6">
    <property type="entry name" value="PHOSPHOPANTOTHENOYLCYSTEINE DECARBOXYLASE"/>
    <property type="match status" value="1"/>
</dbReference>